<dbReference type="InterPro" id="IPR012349">
    <property type="entry name" value="Split_barrel_FMN-bd"/>
</dbReference>
<accession>A0A1Y2FGT3</accession>
<dbReference type="RefSeq" id="XP_040725714.1">
    <property type="nucleotide sequence ID" value="XM_040866883.1"/>
</dbReference>
<gene>
    <name evidence="2" type="ORF">BCR37DRAFT_294362</name>
</gene>
<dbReference type="OrthoDB" id="434253at2759"/>
<dbReference type="PANTHER" id="PTHR34818">
    <property type="entry name" value="PROTEIN BLI-3"/>
    <property type="match status" value="1"/>
</dbReference>
<dbReference type="GeneID" id="63783482"/>
<proteinExistence type="predicted"/>
<protein>
    <recommendedName>
        <fullName evidence="1">General stress protein FMN-binding split barrel domain-containing protein</fullName>
    </recommendedName>
</protein>
<dbReference type="InterPro" id="IPR038725">
    <property type="entry name" value="YdaG_split_barrel_FMN-bd"/>
</dbReference>
<dbReference type="SUPFAM" id="SSF50475">
    <property type="entry name" value="FMN-binding split barrel"/>
    <property type="match status" value="1"/>
</dbReference>
<evidence type="ECO:0000259" key="1">
    <source>
        <dbReference type="Pfam" id="PF16242"/>
    </source>
</evidence>
<reference evidence="2 3" key="1">
    <citation type="submission" date="2016-07" db="EMBL/GenBank/DDBJ databases">
        <title>Pervasive Adenine N6-methylation of Active Genes in Fungi.</title>
        <authorList>
            <consortium name="DOE Joint Genome Institute"/>
            <person name="Mondo S.J."/>
            <person name="Dannebaum R.O."/>
            <person name="Kuo R.C."/>
            <person name="Labutti K."/>
            <person name="Haridas S."/>
            <person name="Kuo A."/>
            <person name="Salamov A."/>
            <person name="Ahrendt S.R."/>
            <person name="Lipzen A."/>
            <person name="Sullivan W."/>
            <person name="Andreopoulos W.B."/>
            <person name="Clum A."/>
            <person name="Lindquist E."/>
            <person name="Daum C."/>
            <person name="Ramamoorthy G.K."/>
            <person name="Gryganskyi A."/>
            <person name="Culley D."/>
            <person name="Magnuson J.K."/>
            <person name="James T.Y."/>
            <person name="O'Malley M.A."/>
            <person name="Stajich J.E."/>
            <person name="Spatafora J.W."/>
            <person name="Visel A."/>
            <person name="Grigoriev I.V."/>
        </authorList>
    </citation>
    <scope>NUCLEOTIDE SEQUENCE [LARGE SCALE GENOMIC DNA]</scope>
    <source>
        <strain evidence="2 3">12-1054</strain>
    </source>
</reference>
<name>A0A1Y2FGT3_PROLT</name>
<evidence type="ECO:0000313" key="3">
    <source>
        <dbReference type="Proteomes" id="UP000193685"/>
    </source>
</evidence>
<dbReference type="Proteomes" id="UP000193685">
    <property type="component" value="Unassembled WGS sequence"/>
</dbReference>
<comment type="caution">
    <text evidence="2">The sequence shown here is derived from an EMBL/GenBank/DDBJ whole genome shotgun (WGS) entry which is preliminary data.</text>
</comment>
<dbReference type="AlphaFoldDB" id="A0A1Y2FGT3"/>
<dbReference type="InterPro" id="IPR052917">
    <property type="entry name" value="Stress-Dev_Protein"/>
</dbReference>
<sequence>MFRKSCLALRVPATGLSVRPFATTRLACSEPLKHHELKEDVSVTKQYDNETPVSEQIKEFYELADNTRISMLGTVRSGNIVTRAMAVSKREGPDFLYLANIHSQKMRDIEQDDKVNVTFFDASSMSWISVSGKATISQDETKIREIYSPIVLAWFGSESEGPYTGAADDPRMAIVKVKATRVSYYKSTKGKIGRMTDIAKAIGLGQVAQTGVLREIHSEALEGARSG</sequence>
<evidence type="ECO:0000313" key="2">
    <source>
        <dbReference type="EMBL" id="ORY83133.1"/>
    </source>
</evidence>
<feature type="domain" description="General stress protein FMN-binding split barrel" evidence="1">
    <location>
        <begin position="55"/>
        <end position="202"/>
    </location>
</feature>
<organism evidence="2 3">
    <name type="scientific">Protomyces lactucae-debilis</name>
    <dbReference type="NCBI Taxonomy" id="2754530"/>
    <lineage>
        <taxon>Eukaryota</taxon>
        <taxon>Fungi</taxon>
        <taxon>Dikarya</taxon>
        <taxon>Ascomycota</taxon>
        <taxon>Taphrinomycotina</taxon>
        <taxon>Taphrinomycetes</taxon>
        <taxon>Taphrinales</taxon>
        <taxon>Protomycetaceae</taxon>
        <taxon>Protomyces</taxon>
    </lineage>
</organism>
<dbReference type="STRING" id="56484.A0A1Y2FGT3"/>
<dbReference type="PANTHER" id="PTHR34818:SF1">
    <property type="entry name" value="PROTEIN BLI-3"/>
    <property type="match status" value="1"/>
</dbReference>
<dbReference type="OMA" id="TQDWISI"/>
<dbReference type="EMBL" id="MCFI01000008">
    <property type="protein sequence ID" value="ORY83133.1"/>
    <property type="molecule type" value="Genomic_DNA"/>
</dbReference>
<dbReference type="Gene3D" id="2.30.110.10">
    <property type="entry name" value="Electron Transport, Fmn-binding Protein, Chain A"/>
    <property type="match status" value="1"/>
</dbReference>
<keyword evidence="3" id="KW-1185">Reference proteome</keyword>
<dbReference type="Pfam" id="PF16242">
    <property type="entry name" value="Pyrid_ox_like"/>
    <property type="match status" value="1"/>
</dbReference>